<dbReference type="RefSeq" id="WP_394833367.1">
    <property type="nucleotide sequence ID" value="NZ_CP089929.1"/>
</dbReference>
<sequence>MSELTALQQALLTITKLQSKLAAATRAADDAIAILGVGCRLPGGVDGPHGFRELLWEGREALSEVPAGRSALHGHLPRGGFIDGVDLFDADFFHITRREAEGIDPQQRLFLEVSWEALEHAGISPHRLGGTQTGVFAGVHAKDYAHLGTSDADKVGAHYSTGVDMSYVAGRLAYFLGLEGPAMAVDTACSSSLVAVHLACQSLLAGESKLAIAGGVKLVLSPHLSVFLAKAGALSPNGQCRAFDSAADGMVQGEGCGVVILKRLRDAERDGDRVLAIIRGSAVNHNGASGGLTVPSPRAQEALYRLALARAGVEARDIDYLEAHGTGTRLGDPIELQGLSRVYGAARTPAEPLWIGSSKSNVGHAESAAGVTGLIKAVLVLQTGEIPAAIHVNEPTPVFSWQGSGIAVARECIVLPRTGRPQRAAVSSFGMSGANAHVVLEAHHADADLQPTAVEPPFLLVLSARNEEALRQLAARYARTFGGEPDDARLYDLCFTAALGRAHHDERLAIVASTAQAFSSLLGAAAQGLEMPGTFRGRVDAEPVPVEESQDAPKGEGRLGLLMRLGGRYAVGSPVRFEDIYPGGRTATLPTYPWQRERYWWDGAETQPEAARDDAALRGLFFDLEWKEIGSLEAGGSPCENWLVVADRPEEVDGLVNALLAAGGTALVAPLAGANPEVIVRWLRELSPTASSQVGIIVWSCGDAPDTLDELRTKVHGESAAVASLVQSIASVASVAKAAAPSLYVVTRGAQTVTGREPAVAIAAAPLWGLGRVLAYEHPELRCTRIDLDPASAATPEGDVLSVIRARAMREDEVAFRDGRCFAPSLVRGNRESAPGRQVRLRADRTYLVTGGFGGIGLRLAAWLVAQGARHLALLARKEPTAVAQDELARLRAGGARIETFQVDVRSSESLAGALRVIRETLPPLGGVFHAAGVLDDGSLLRLEPSHFARVMAPKVEGTWNLHTLITEPSIDFFVLFSSTAAMIGAPGQGNYAAANAFLDAMARFRRHRGQTALSIQWGSWGEVGMAASDARRGERLADRGMLPMSVDDALAAMELALLDGTDHLAARGVAALDPEAWCRSHPTVATSSLFRRLLGERAHMPNQVPARMRDQLLAVASPERQRLLETHLKSMVSDVCGVAPARLSVTAPFVTLGIDSVMSLELRDLVTQQLEVNLPLMSFVDESTIAGLANELLQHLAAASVLATAPKARNESKRIRI</sequence>
<dbReference type="InterPro" id="IPR020806">
    <property type="entry name" value="PKS_PP-bd"/>
</dbReference>
<keyword evidence="7" id="KW-1185">Reference proteome</keyword>
<dbReference type="Pfam" id="PF08659">
    <property type="entry name" value="KR"/>
    <property type="match status" value="1"/>
</dbReference>
<dbReference type="Gene3D" id="3.30.70.3290">
    <property type="match status" value="1"/>
</dbReference>
<dbReference type="PANTHER" id="PTHR43775:SF37">
    <property type="entry name" value="SI:DKEY-61P9.11"/>
    <property type="match status" value="1"/>
</dbReference>
<name>A0ABZ2L182_9BACT</name>
<dbReference type="InterPro" id="IPR050091">
    <property type="entry name" value="PKS_NRPS_Biosynth_Enz"/>
</dbReference>
<dbReference type="SUPFAM" id="SSF51735">
    <property type="entry name" value="NAD(P)-binding Rossmann-fold domains"/>
    <property type="match status" value="2"/>
</dbReference>
<evidence type="ECO:0000256" key="1">
    <source>
        <dbReference type="ARBA" id="ARBA00022450"/>
    </source>
</evidence>
<dbReference type="PROSITE" id="PS00012">
    <property type="entry name" value="PHOSPHOPANTETHEINE"/>
    <property type="match status" value="1"/>
</dbReference>
<dbReference type="CDD" id="cd00833">
    <property type="entry name" value="PKS"/>
    <property type="match status" value="1"/>
</dbReference>
<dbReference type="InterPro" id="IPR009081">
    <property type="entry name" value="PP-bd_ACP"/>
</dbReference>
<dbReference type="InterPro" id="IPR014031">
    <property type="entry name" value="Ketoacyl_synth_C"/>
</dbReference>
<dbReference type="Gene3D" id="3.40.50.720">
    <property type="entry name" value="NAD(P)-binding Rossmann-like Domain"/>
    <property type="match status" value="1"/>
</dbReference>
<dbReference type="Gene3D" id="3.40.47.10">
    <property type="match status" value="1"/>
</dbReference>
<dbReference type="SMART" id="SM00825">
    <property type="entry name" value="PKS_KS"/>
    <property type="match status" value="1"/>
</dbReference>
<dbReference type="InterPro" id="IPR018201">
    <property type="entry name" value="Ketoacyl_synth_AS"/>
</dbReference>
<proteinExistence type="predicted"/>
<dbReference type="Pfam" id="PF02801">
    <property type="entry name" value="Ketoacyl-synt_C"/>
    <property type="match status" value="1"/>
</dbReference>
<organism evidence="6 7">
    <name type="scientific">Pendulispora rubella</name>
    <dbReference type="NCBI Taxonomy" id="2741070"/>
    <lineage>
        <taxon>Bacteria</taxon>
        <taxon>Pseudomonadati</taxon>
        <taxon>Myxococcota</taxon>
        <taxon>Myxococcia</taxon>
        <taxon>Myxococcales</taxon>
        <taxon>Sorangiineae</taxon>
        <taxon>Pendulisporaceae</taxon>
        <taxon>Pendulispora</taxon>
    </lineage>
</organism>
<keyword evidence="2" id="KW-0597">Phosphoprotein</keyword>
<dbReference type="InterPro" id="IPR036291">
    <property type="entry name" value="NAD(P)-bd_dom_sf"/>
</dbReference>
<dbReference type="SUPFAM" id="SSF47336">
    <property type="entry name" value="ACP-like"/>
    <property type="match status" value="1"/>
</dbReference>
<dbReference type="InterPro" id="IPR036736">
    <property type="entry name" value="ACP-like_sf"/>
</dbReference>
<dbReference type="InterPro" id="IPR013968">
    <property type="entry name" value="PKS_KR"/>
</dbReference>
<dbReference type="InterPro" id="IPR014030">
    <property type="entry name" value="Ketoacyl_synth_N"/>
</dbReference>
<evidence type="ECO:0000313" key="6">
    <source>
        <dbReference type="EMBL" id="WXB03733.1"/>
    </source>
</evidence>
<dbReference type="EMBL" id="CP089983">
    <property type="protein sequence ID" value="WXB03733.1"/>
    <property type="molecule type" value="Genomic_DNA"/>
</dbReference>
<dbReference type="SUPFAM" id="SSF53901">
    <property type="entry name" value="Thiolase-like"/>
    <property type="match status" value="1"/>
</dbReference>
<feature type="domain" description="Carrier" evidence="4">
    <location>
        <begin position="1123"/>
        <end position="1197"/>
    </location>
</feature>
<dbReference type="InterPro" id="IPR016039">
    <property type="entry name" value="Thiolase-like"/>
</dbReference>
<dbReference type="PROSITE" id="PS50075">
    <property type="entry name" value="CARRIER"/>
    <property type="match status" value="1"/>
</dbReference>
<dbReference type="CDD" id="cd08955">
    <property type="entry name" value="KR_2_FAS_SDR_x"/>
    <property type="match status" value="1"/>
</dbReference>
<dbReference type="Pfam" id="PF00109">
    <property type="entry name" value="ketoacyl-synt"/>
    <property type="match status" value="1"/>
</dbReference>
<dbReference type="InterPro" id="IPR006162">
    <property type="entry name" value="Ppantetheine_attach_site"/>
</dbReference>
<reference evidence="6" key="1">
    <citation type="submission" date="2021-12" db="EMBL/GenBank/DDBJ databases">
        <title>Discovery of the Pendulisporaceae a myxobacterial family with distinct sporulation behavior and unique specialized metabolism.</title>
        <authorList>
            <person name="Garcia R."/>
            <person name="Popoff A."/>
            <person name="Bader C.D."/>
            <person name="Loehr J."/>
            <person name="Walesch S."/>
            <person name="Walt C."/>
            <person name="Boldt J."/>
            <person name="Bunk B."/>
            <person name="Haeckl F.J.F.P.J."/>
            <person name="Gunesch A.P."/>
            <person name="Birkelbach J."/>
            <person name="Nuebel U."/>
            <person name="Pietschmann T."/>
            <person name="Bach T."/>
            <person name="Mueller R."/>
        </authorList>
    </citation>
    <scope>NUCLEOTIDE SEQUENCE</scope>
    <source>
        <strain evidence="6">MSr11367</strain>
    </source>
</reference>
<keyword evidence="3" id="KW-0808">Transferase</keyword>
<evidence type="ECO:0000256" key="2">
    <source>
        <dbReference type="ARBA" id="ARBA00022553"/>
    </source>
</evidence>
<dbReference type="PROSITE" id="PS00606">
    <property type="entry name" value="KS3_1"/>
    <property type="match status" value="1"/>
</dbReference>
<dbReference type="Gene3D" id="1.10.1200.10">
    <property type="entry name" value="ACP-like"/>
    <property type="match status" value="1"/>
</dbReference>
<evidence type="ECO:0000259" key="4">
    <source>
        <dbReference type="PROSITE" id="PS50075"/>
    </source>
</evidence>
<protein>
    <submittedName>
        <fullName evidence="6">SDR family NAD(P)-dependent oxidoreductase</fullName>
    </submittedName>
</protein>
<dbReference type="Pfam" id="PF00550">
    <property type="entry name" value="PP-binding"/>
    <property type="match status" value="1"/>
</dbReference>
<evidence type="ECO:0000256" key="3">
    <source>
        <dbReference type="ARBA" id="ARBA00022679"/>
    </source>
</evidence>
<evidence type="ECO:0000313" key="7">
    <source>
        <dbReference type="Proteomes" id="UP001374803"/>
    </source>
</evidence>
<feature type="domain" description="Ketosynthase family 3 (KS3)" evidence="5">
    <location>
        <begin position="29"/>
        <end position="442"/>
    </location>
</feature>
<gene>
    <name evidence="6" type="ORF">LVJ94_43365</name>
</gene>
<dbReference type="InterPro" id="IPR020841">
    <property type="entry name" value="PKS_Beta-ketoAc_synthase_dom"/>
</dbReference>
<keyword evidence="1" id="KW-0596">Phosphopantetheine</keyword>
<evidence type="ECO:0000259" key="5">
    <source>
        <dbReference type="PROSITE" id="PS52004"/>
    </source>
</evidence>
<dbReference type="SMART" id="SM00823">
    <property type="entry name" value="PKS_PP"/>
    <property type="match status" value="1"/>
</dbReference>
<dbReference type="SMART" id="SM00822">
    <property type="entry name" value="PKS_KR"/>
    <property type="match status" value="1"/>
</dbReference>
<dbReference type="PROSITE" id="PS52004">
    <property type="entry name" value="KS3_2"/>
    <property type="match status" value="1"/>
</dbReference>
<dbReference type="Pfam" id="PF22621">
    <property type="entry name" value="CurL-like_PKS_C"/>
    <property type="match status" value="1"/>
</dbReference>
<dbReference type="Proteomes" id="UP001374803">
    <property type="component" value="Chromosome"/>
</dbReference>
<dbReference type="InterPro" id="IPR057326">
    <property type="entry name" value="KR_dom"/>
</dbReference>
<accession>A0ABZ2L182</accession>
<dbReference type="PANTHER" id="PTHR43775">
    <property type="entry name" value="FATTY ACID SYNTHASE"/>
    <property type="match status" value="1"/>
</dbReference>